<feature type="transmembrane region" description="Helical" evidence="1">
    <location>
        <begin position="402"/>
        <end position="423"/>
    </location>
</feature>
<keyword evidence="1" id="KW-0812">Transmembrane</keyword>
<dbReference type="AlphaFoldDB" id="A0A0R2B740"/>
<protein>
    <recommendedName>
        <fullName evidence="4">Glycosyltransferase RgtA/B/C/D-like domain-containing protein</fullName>
    </recommendedName>
</protein>
<dbReference type="RefSeq" id="WP_056996871.1">
    <property type="nucleotide sequence ID" value="NZ_AYYR01000054.1"/>
</dbReference>
<dbReference type="EMBL" id="AYYR01000054">
    <property type="protein sequence ID" value="KRM75231.1"/>
    <property type="molecule type" value="Genomic_DNA"/>
</dbReference>
<organism evidence="2 3">
    <name type="scientific">Secundilactobacillus collinoides DSM 20515 = JCM 1123</name>
    <dbReference type="NCBI Taxonomy" id="1423733"/>
    <lineage>
        <taxon>Bacteria</taxon>
        <taxon>Bacillati</taxon>
        <taxon>Bacillota</taxon>
        <taxon>Bacilli</taxon>
        <taxon>Lactobacillales</taxon>
        <taxon>Lactobacillaceae</taxon>
        <taxon>Secundilactobacillus</taxon>
    </lineage>
</organism>
<feature type="transmembrane region" description="Helical" evidence="1">
    <location>
        <begin position="33"/>
        <end position="50"/>
    </location>
</feature>
<feature type="transmembrane region" description="Helical" evidence="1">
    <location>
        <begin position="435"/>
        <end position="456"/>
    </location>
</feature>
<comment type="caution">
    <text evidence="2">The sequence shown here is derived from an EMBL/GenBank/DDBJ whole genome shotgun (WGS) entry which is preliminary data.</text>
</comment>
<feature type="transmembrane region" description="Helical" evidence="1">
    <location>
        <begin position="273"/>
        <end position="294"/>
    </location>
</feature>
<evidence type="ECO:0000256" key="1">
    <source>
        <dbReference type="SAM" id="Phobius"/>
    </source>
</evidence>
<dbReference type="PATRIC" id="fig|1423733.4.peg.2530"/>
<evidence type="ECO:0000313" key="2">
    <source>
        <dbReference type="EMBL" id="KRM75231.1"/>
    </source>
</evidence>
<feature type="transmembrane region" description="Helical" evidence="1">
    <location>
        <begin position="468"/>
        <end position="488"/>
    </location>
</feature>
<feature type="transmembrane region" description="Helical" evidence="1">
    <location>
        <begin position="62"/>
        <end position="82"/>
    </location>
</feature>
<gene>
    <name evidence="2" type="ORF">FC82_GL002416</name>
</gene>
<evidence type="ECO:0008006" key="4">
    <source>
        <dbReference type="Google" id="ProtNLM"/>
    </source>
</evidence>
<evidence type="ECO:0000313" key="3">
    <source>
        <dbReference type="Proteomes" id="UP000051845"/>
    </source>
</evidence>
<reference evidence="2 3" key="1">
    <citation type="journal article" date="2015" name="Genome Announc.">
        <title>Expanding the biotechnology potential of lactobacilli through comparative genomics of 213 strains and associated genera.</title>
        <authorList>
            <person name="Sun Z."/>
            <person name="Harris H.M."/>
            <person name="McCann A."/>
            <person name="Guo C."/>
            <person name="Argimon S."/>
            <person name="Zhang W."/>
            <person name="Yang X."/>
            <person name="Jeffery I.B."/>
            <person name="Cooney J.C."/>
            <person name="Kagawa T.F."/>
            <person name="Liu W."/>
            <person name="Song Y."/>
            <person name="Salvetti E."/>
            <person name="Wrobel A."/>
            <person name="Rasinkangas P."/>
            <person name="Parkhill J."/>
            <person name="Rea M.C."/>
            <person name="O'Sullivan O."/>
            <person name="Ritari J."/>
            <person name="Douillard F.P."/>
            <person name="Paul Ross R."/>
            <person name="Yang R."/>
            <person name="Briner A.E."/>
            <person name="Felis G.E."/>
            <person name="de Vos W.M."/>
            <person name="Barrangou R."/>
            <person name="Klaenhammer T.R."/>
            <person name="Caufield P.W."/>
            <person name="Cui Y."/>
            <person name="Zhang H."/>
            <person name="O'Toole P.W."/>
        </authorList>
    </citation>
    <scope>NUCLEOTIDE SEQUENCE [LARGE SCALE GENOMIC DNA]</scope>
    <source>
        <strain evidence="2 3">DSM 20515</strain>
    </source>
</reference>
<feature type="transmembrane region" description="Helical" evidence="1">
    <location>
        <begin position="147"/>
        <end position="165"/>
    </location>
</feature>
<proteinExistence type="predicted"/>
<keyword evidence="1" id="KW-0472">Membrane</keyword>
<feature type="transmembrane region" description="Helical" evidence="1">
    <location>
        <begin position="500"/>
        <end position="519"/>
    </location>
</feature>
<dbReference type="Proteomes" id="UP000051845">
    <property type="component" value="Unassembled WGS sequence"/>
</dbReference>
<accession>A0A0R2B740</accession>
<dbReference type="STRING" id="33960.TY91_14930"/>
<keyword evidence="1" id="KW-1133">Transmembrane helix</keyword>
<feature type="transmembrane region" description="Helical" evidence="1">
    <location>
        <begin position="7"/>
        <end position="27"/>
    </location>
</feature>
<feature type="transmembrane region" description="Helical" evidence="1">
    <location>
        <begin position="177"/>
        <end position="192"/>
    </location>
</feature>
<sequence length="658" mass="74821">MIKGKPVMNILPLLLSGGVLIGILSNIIYPKNFWVSCLVLIGCVLVWAFWRPFKLLTKRLTYRQITLITGAGLALIFLFQLLELHFFPATIYHDPFRVIYQAELLSRGHYDWGRTVYFWRFPNNVPITYMLAEWLKVTNVFHLTTNTAIHLMSIGFLDGFIAICLRTIHRFSKRNDLVLGTLLFFLCSPFAYTYYLQVLYSDLPILFCLAVSFNIIARWQQYQRWEKWLAGPTLFLTIVLGQLIKPNLIVLAIATVLIIIALLIKSRQRLVKYGLPLVIVLLGFAASVPAQAGVLNAARFTNNPKYEVPTTHWIWMSYNPQGTGKYMFNDVQTEARLPNKAARQAFLKKALPARLKQLGPVGVVKRWLQKAAILLNVGGIQQAYTGGFRQAPSWYLNHQHRIHFLSEVLMRVYFVTFDSYILMKCIALMKRKQSLTVPVMDLAILTALGYLAFHTFLWETESRYGQAIYPLLLMIMALPTPVLQYPAWVKRPNSRQTLTWGAAILASVVMVLSVIPLTSHKRVIVAAQRSQLSLQFDAKPTAIKAGVEVHQTITANHAINDFTVQKIPHSLVQASLVNQKTHQKIALVSGNDNYYTKRALPAGQYQIRLQNNTDKAQLVSLVKMQRYRLAPAPLKIGNKSYPYSSLIYTAAVRPTLNQ</sequence>
<name>A0A0R2B740_SECCO</name>